<comment type="caution">
    <text evidence="5">The sequence shown here is derived from an EMBL/GenBank/DDBJ whole genome shotgun (WGS) entry which is preliminary data.</text>
</comment>
<dbReference type="EMBL" id="JABANO010008792">
    <property type="protein sequence ID" value="KAF4747951.1"/>
    <property type="molecule type" value="Genomic_DNA"/>
</dbReference>
<evidence type="ECO:0000256" key="3">
    <source>
        <dbReference type="SAM" id="Phobius"/>
    </source>
</evidence>
<protein>
    <recommendedName>
        <fullName evidence="4">RING-type domain-containing protein</fullName>
    </recommendedName>
</protein>
<evidence type="ECO:0000256" key="2">
    <source>
        <dbReference type="SAM" id="MobiDB-lite"/>
    </source>
</evidence>
<accession>A0A7J6TT77</accession>
<dbReference type="InterPro" id="IPR001841">
    <property type="entry name" value="Znf_RING"/>
</dbReference>
<keyword evidence="1" id="KW-0862">Zinc</keyword>
<keyword evidence="3" id="KW-0812">Transmembrane</keyword>
<feature type="compositionally biased region" description="Basic and acidic residues" evidence="2">
    <location>
        <begin position="136"/>
        <end position="156"/>
    </location>
</feature>
<keyword evidence="3" id="KW-0472">Membrane</keyword>
<dbReference type="AlphaFoldDB" id="A0A7J6TT77"/>
<name>A0A7J6TT77_PEROL</name>
<keyword evidence="1" id="KW-0863">Zinc-finger</keyword>
<feature type="domain" description="RING-type" evidence="4">
    <location>
        <begin position="122"/>
        <end position="205"/>
    </location>
</feature>
<gene>
    <name evidence="5" type="ORF">FOZ63_030697</name>
</gene>
<dbReference type="Proteomes" id="UP000553632">
    <property type="component" value="Unassembled WGS sequence"/>
</dbReference>
<organism evidence="5 6">
    <name type="scientific">Perkinsus olseni</name>
    <name type="common">Perkinsus atlanticus</name>
    <dbReference type="NCBI Taxonomy" id="32597"/>
    <lineage>
        <taxon>Eukaryota</taxon>
        <taxon>Sar</taxon>
        <taxon>Alveolata</taxon>
        <taxon>Perkinsozoa</taxon>
        <taxon>Perkinsea</taxon>
        <taxon>Perkinsida</taxon>
        <taxon>Perkinsidae</taxon>
        <taxon>Perkinsus</taxon>
    </lineage>
</organism>
<dbReference type="SUPFAM" id="SSF57850">
    <property type="entry name" value="RING/U-box"/>
    <property type="match status" value="1"/>
</dbReference>
<reference evidence="5 6" key="1">
    <citation type="submission" date="2020-04" db="EMBL/GenBank/DDBJ databases">
        <title>Perkinsus olseni comparative genomics.</title>
        <authorList>
            <person name="Bogema D.R."/>
        </authorList>
    </citation>
    <scope>NUCLEOTIDE SEQUENCE [LARGE SCALE GENOMIC DNA]</scope>
    <source>
        <strain evidence="5 6">ATCC PRA-207</strain>
    </source>
</reference>
<dbReference type="OMA" id="PICLGDM"/>
<dbReference type="GO" id="GO:0008270">
    <property type="term" value="F:zinc ion binding"/>
    <property type="evidence" value="ECO:0007669"/>
    <property type="project" value="UniProtKB-KW"/>
</dbReference>
<evidence type="ECO:0000259" key="4">
    <source>
        <dbReference type="PROSITE" id="PS50089"/>
    </source>
</evidence>
<feature type="transmembrane region" description="Helical" evidence="3">
    <location>
        <begin position="61"/>
        <end position="83"/>
    </location>
</feature>
<feature type="transmembrane region" description="Helical" evidence="3">
    <location>
        <begin position="28"/>
        <end position="55"/>
    </location>
</feature>
<keyword evidence="1" id="KW-0479">Metal-binding</keyword>
<dbReference type="PROSITE" id="PS50089">
    <property type="entry name" value="ZF_RING_2"/>
    <property type="match status" value="1"/>
</dbReference>
<dbReference type="Gene3D" id="3.30.40.10">
    <property type="entry name" value="Zinc/RING finger domain, C3HC4 (zinc finger)"/>
    <property type="match status" value="1"/>
</dbReference>
<feature type="region of interest" description="Disordered" evidence="2">
    <location>
        <begin position="132"/>
        <end position="156"/>
    </location>
</feature>
<sequence length="245" mass="27276">MEPYPLSMVSHLNLTSRSRRLTARDRRYRIFCVLLVLTTVWFFVLGALVGITIYANTGSASFSFPVYVVIIWAIAPPLLLQFWRRRSNVLRMGAIKRRRPRSLMPQFDTLFKPATPSKGELCPICLGDMSDSAVSKSDDDKSTKAESDSVESDEKPAVGVLESNVVESVYCSHKFDRDCAKIYTDHWGPTAVGAKGDVIRCPVCRASWAPGIKPDEEVGCNDNSSLYYYASSTEGTRDSDIASRV</sequence>
<proteinExistence type="predicted"/>
<dbReference type="InterPro" id="IPR013083">
    <property type="entry name" value="Znf_RING/FYVE/PHD"/>
</dbReference>
<evidence type="ECO:0000256" key="1">
    <source>
        <dbReference type="PROSITE-ProRule" id="PRU00175"/>
    </source>
</evidence>
<keyword evidence="6" id="KW-1185">Reference proteome</keyword>
<keyword evidence="3" id="KW-1133">Transmembrane helix</keyword>
<dbReference type="SMART" id="SM00184">
    <property type="entry name" value="RING"/>
    <property type="match status" value="1"/>
</dbReference>
<evidence type="ECO:0000313" key="5">
    <source>
        <dbReference type="EMBL" id="KAF4747951.1"/>
    </source>
</evidence>
<evidence type="ECO:0000313" key="6">
    <source>
        <dbReference type="Proteomes" id="UP000553632"/>
    </source>
</evidence>